<evidence type="ECO:0000256" key="5">
    <source>
        <dbReference type="ARBA" id="ARBA00023136"/>
    </source>
</evidence>
<keyword evidence="2" id="KW-1003">Cell membrane</keyword>
<evidence type="ECO:0000313" key="8">
    <source>
        <dbReference type="EMBL" id="HJD27931.1"/>
    </source>
</evidence>
<evidence type="ECO:0000259" key="7">
    <source>
        <dbReference type="Pfam" id="PF02687"/>
    </source>
</evidence>
<protein>
    <submittedName>
        <fullName evidence="8">ABC transporter permease</fullName>
    </submittedName>
</protein>
<dbReference type="AlphaFoldDB" id="A0A9D2QUZ1"/>
<feature type="transmembrane region" description="Helical" evidence="6">
    <location>
        <begin position="63"/>
        <end position="83"/>
    </location>
</feature>
<evidence type="ECO:0000256" key="2">
    <source>
        <dbReference type="ARBA" id="ARBA00022475"/>
    </source>
</evidence>
<keyword evidence="4 6" id="KW-1133">Transmembrane helix</keyword>
<accession>A0A9D2QUZ1</accession>
<proteinExistence type="predicted"/>
<feature type="domain" description="ABC3 transporter permease C-terminal" evidence="7">
    <location>
        <begin position="10"/>
        <end position="86"/>
    </location>
</feature>
<sequence length="94" mass="10481">MLQALVLVIIVLIVTAALLAFVVLYNLNNVNITERRRELATLKVLGFYDTEVAAYVYHENIILTLIGIVVGVGLGTLLHQFIIHTIRVDMVMFG</sequence>
<dbReference type="GO" id="GO:0005886">
    <property type="term" value="C:plasma membrane"/>
    <property type="evidence" value="ECO:0007669"/>
    <property type="project" value="UniProtKB-SubCell"/>
</dbReference>
<organism evidence="8 9">
    <name type="scientific">Candidatus Blautia avicola</name>
    <dbReference type="NCBI Taxonomy" id="2838483"/>
    <lineage>
        <taxon>Bacteria</taxon>
        <taxon>Bacillati</taxon>
        <taxon>Bacillota</taxon>
        <taxon>Clostridia</taxon>
        <taxon>Lachnospirales</taxon>
        <taxon>Lachnospiraceae</taxon>
        <taxon>Blautia</taxon>
    </lineage>
</organism>
<feature type="non-terminal residue" evidence="8">
    <location>
        <position position="94"/>
    </location>
</feature>
<reference evidence="8" key="2">
    <citation type="submission" date="2021-04" db="EMBL/GenBank/DDBJ databases">
        <authorList>
            <person name="Gilroy R."/>
        </authorList>
    </citation>
    <scope>NUCLEOTIDE SEQUENCE</scope>
    <source>
        <strain evidence="8">ChiBcec6-4105</strain>
    </source>
</reference>
<dbReference type="InterPro" id="IPR003838">
    <property type="entry name" value="ABC3_permease_C"/>
</dbReference>
<dbReference type="Pfam" id="PF02687">
    <property type="entry name" value="FtsX"/>
    <property type="match status" value="1"/>
</dbReference>
<evidence type="ECO:0000256" key="6">
    <source>
        <dbReference type="SAM" id="Phobius"/>
    </source>
</evidence>
<name>A0A9D2QUZ1_9FIRM</name>
<dbReference type="InterPro" id="IPR038766">
    <property type="entry name" value="Membrane_comp_ABC_pdt"/>
</dbReference>
<reference evidence="8" key="1">
    <citation type="journal article" date="2021" name="PeerJ">
        <title>Extensive microbial diversity within the chicken gut microbiome revealed by metagenomics and culture.</title>
        <authorList>
            <person name="Gilroy R."/>
            <person name="Ravi A."/>
            <person name="Getino M."/>
            <person name="Pursley I."/>
            <person name="Horton D.L."/>
            <person name="Alikhan N.F."/>
            <person name="Baker D."/>
            <person name="Gharbi K."/>
            <person name="Hall N."/>
            <person name="Watson M."/>
            <person name="Adriaenssens E.M."/>
            <person name="Foster-Nyarko E."/>
            <person name="Jarju S."/>
            <person name="Secka A."/>
            <person name="Antonio M."/>
            <person name="Oren A."/>
            <person name="Chaudhuri R.R."/>
            <person name="La Ragione R."/>
            <person name="Hildebrand F."/>
            <person name="Pallen M.J."/>
        </authorList>
    </citation>
    <scope>NUCLEOTIDE SEQUENCE</scope>
    <source>
        <strain evidence="8">ChiBcec6-4105</strain>
    </source>
</reference>
<evidence type="ECO:0000313" key="9">
    <source>
        <dbReference type="Proteomes" id="UP000823892"/>
    </source>
</evidence>
<comment type="caution">
    <text evidence="8">The sequence shown here is derived from an EMBL/GenBank/DDBJ whole genome shotgun (WGS) entry which is preliminary data.</text>
</comment>
<feature type="transmembrane region" description="Helical" evidence="6">
    <location>
        <begin position="6"/>
        <end position="27"/>
    </location>
</feature>
<dbReference type="EMBL" id="DWUY01000062">
    <property type="protein sequence ID" value="HJD27931.1"/>
    <property type="molecule type" value="Genomic_DNA"/>
</dbReference>
<evidence type="ECO:0000256" key="1">
    <source>
        <dbReference type="ARBA" id="ARBA00004651"/>
    </source>
</evidence>
<dbReference type="PANTHER" id="PTHR30287">
    <property type="entry name" value="MEMBRANE COMPONENT OF PREDICTED ABC SUPERFAMILY METABOLITE UPTAKE TRANSPORTER"/>
    <property type="match status" value="1"/>
</dbReference>
<keyword evidence="3 6" id="KW-0812">Transmembrane</keyword>
<keyword evidence="5 6" id="KW-0472">Membrane</keyword>
<dbReference type="PANTHER" id="PTHR30287:SF1">
    <property type="entry name" value="INNER MEMBRANE PROTEIN"/>
    <property type="match status" value="1"/>
</dbReference>
<comment type="subcellular location">
    <subcellularLocation>
        <location evidence="1">Cell membrane</location>
        <topology evidence="1">Multi-pass membrane protein</topology>
    </subcellularLocation>
</comment>
<evidence type="ECO:0000256" key="3">
    <source>
        <dbReference type="ARBA" id="ARBA00022692"/>
    </source>
</evidence>
<dbReference type="Proteomes" id="UP000823892">
    <property type="component" value="Unassembled WGS sequence"/>
</dbReference>
<evidence type="ECO:0000256" key="4">
    <source>
        <dbReference type="ARBA" id="ARBA00022989"/>
    </source>
</evidence>
<gene>
    <name evidence="8" type="ORF">H9914_02865</name>
</gene>